<accession>A0A0K2S0Y6</accession>
<proteinExistence type="predicted"/>
<sequence>MAEALMVVDVQRGFLHPQLPARNNDGAEEKMQKIMEAFRRSGREIIHIQHRGTDPSSFFYDEENIRFQTGFEPHAGERVFTKNVNSAFIGTNLLAYLRERGIDRLTVMGCTLPHCVSTTVRMAANYGFQVALVEDACVTFALSDGAGDFLSPEMVHLYNVAALRDEFATIVSAQQMLEEYM</sequence>
<dbReference type="PANTHER" id="PTHR43540:SF1">
    <property type="entry name" value="ISOCHORISMATASE HYDROLASE"/>
    <property type="match status" value="1"/>
</dbReference>
<gene>
    <name evidence="3" type="ORF">RM6536_1502</name>
</gene>
<evidence type="ECO:0000259" key="2">
    <source>
        <dbReference type="Pfam" id="PF00857"/>
    </source>
</evidence>
<evidence type="ECO:0000313" key="3">
    <source>
        <dbReference type="EMBL" id="BAS20749.1"/>
    </source>
</evidence>
<reference evidence="4" key="1">
    <citation type="submission" date="2015-08" db="EMBL/GenBank/DDBJ databases">
        <title>Complete genome sequence of Rothia mucilaginosa strain NUM-Rm6536.</title>
        <authorList>
            <person name="Nambu T."/>
        </authorList>
    </citation>
    <scope>NUCLEOTIDE SEQUENCE [LARGE SCALE GENOMIC DNA]</scope>
    <source>
        <strain evidence="4">NUM-Rm6536</strain>
    </source>
</reference>
<dbReference type="PANTHER" id="PTHR43540">
    <property type="entry name" value="PEROXYUREIDOACRYLATE/UREIDOACRYLATE AMIDOHYDROLASE-RELATED"/>
    <property type="match status" value="1"/>
</dbReference>
<dbReference type="InterPro" id="IPR050272">
    <property type="entry name" value="Isochorismatase-like_hydrls"/>
</dbReference>
<dbReference type="PATRIC" id="fig|43675.28.peg.1537"/>
<dbReference type="Pfam" id="PF00857">
    <property type="entry name" value="Isochorismatase"/>
    <property type="match status" value="1"/>
</dbReference>
<dbReference type="InterPro" id="IPR000868">
    <property type="entry name" value="Isochorismatase-like_dom"/>
</dbReference>
<keyword evidence="1" id="KW-0378">Hydrolase</keyword>
<organism evidence="3">
    <name type="scientific">Rothia mucilaginosa</name>
    <dbReference type="NCBI Taxonomy" id="43675"/>
    <lineage>
        <taxon>Bacteria</taxon>
        <taxon>Bacillati</taxon>
        <taxon>Actinomycetota</taxon>
        <taxon>Actinomycetes</taxon>
        <taxon>Micrococcales</taxon>
        <taxon>Micrococcaceae</taxon>
        <taxon>Rothia</taxon>
    </lineage>
</organism>
<dbReference type="CDD" id="cd01014">
    <property type="entry name" value="nicotinamidase_related"/>
    <property type="match status" value="1"/>
</dbReference>
<dbReference type="InterPro" id="IPR036380">
    <property type="entry name" value="Isochorismatase-like_sf"/>
</dbReference>
<dbReference type="AlphaFoldDB" id="A0A0K2S0Y6"/>
<dbReference type="RefSeq" id="WP_060824668.1">
    <property type="nucleotide sequence ID" value="NZ_AP014938.1"/>
</dbReference>
<dbReference type="Gene3D" id="3.40.50.850">
    <property type="entry name" value="Isochorismatase-like"/>
    <property type="match status" value="1"/>
</dbReference>
<dbReference type="Proteomes" id="UP000066203">
    <property type="component" value="Chromosome"/>
</dbReference>
<evidence type="ECO:0000313" key="4">
    <source>
        <dbReference type="Proteomes" id="UP000066203"/>
    </source>
</evidence>
<evidence type="ECO:0000256" key="1">
    <source>
        <dbReference type="ARBA" id="ARBA00022801"/>
    </source>
</evidence>
<name>A0A0K2S0Y6_9MICC</name>
<dbReference type="GO" id="GO:0016787">
    <property type="term" value="F:hydrolase activity"/>
    <property type="evidence" value="ECO:0007669"/>
    <property type="project" value="UniProtKB-KW"/>
</dbReference>
<feature type="domain" description="Isochorismatase-like" evidence="2">
    <location>
        <begin position="4"/>
        <end position="174"/>
    </location>
</feature>
<protein>
    <submittedName>
        <fullName evidence="3">Isochorismatase</fullName>
    </submittedName>
</protein>
<dbReference type="SUPFAM" id="SSF52499">
    <property type="entry name" value="Isochorismatase-like hydrolases"/>
    <property type="match status" value="1"/>
</dbReference>
<dbReference type="EMBL" id="AP014938">
    <property type="protein sequence ID" value="BAS20749.1"/>
    <property type="molecule type" value="Genomic_DNA"/>
</dbReference>